<gene>
    <name evidence="1" type="ORF">HID58_000302</name>
</gene>
<organism evidence="1 2">
    <name type="scientific">Brassica napus</name>
    <name type="common">Rape</name>
    <dbReference type="NCBI Taxonomy" id="3708"/>
    <lineage>
        <taxon>Eukaryota</taxon>
        <taxon>Viridiplantae</taxon>
        <taxon>Streptophyta</taxon>
        <taxon>Embryophyta</taxon>
        <taxon>Tracheophyta</taxon>
        <taxon>Spermatophyta</taxon>
        <taxon>Magnoliopsida</taxon>
        <taxon>eudicotyledons</taxon>
        <taxon>Gunneridae</taxon>
        <taxon>Pentapetalae</taxon>
        <taxon>rosids</taxon>
        <taxon>malvids</taxon>
        <taxon>Brassicales</taxon>
        <taxon>Brassicaceae</taxon>
        <taxon>Brassiceae</taxon>
        <taxon>Brassica</taxon>
    </lineage>
</organism>
<name>A0ABQ8EGC6_BRANA</name>
<keyword evidence="2" id="KW-1185">Reference proteome</keyword>
<accession>A0ABQ8EGC6</accession>
<proteinExistence type="predicted"/>
<evidence type="ECO:0000313" key="2">
    <source>
        <dbReference type="Proteomes" id="UP000824890"/>
    </source>
</evidence>
<protein>
    <submittedName>
        <fullName evidence="1">Uncharacterized protein</fullName>
    </submittedName>
</protein>
<dbReference type="EMBL" id="JAGKQM010000001">
    <property type="protein sequence ID" value="KAH0940665.1"/>
    <property type="molecule type" value="Genomic_DNA"/>
</dbReference>
<evidence type="ECO:0000313" key="1">
    <source>
        <dbReference type="EMBL" id="KAH0940665.1"/>
    </source>
</evidence>
<dbReference type="Proteomes" id="UP000824890">
    <property type="component" value="Unassembled WGS sequence"/>
</dbReference>
<comment type="caution">
    <text evidence="1">The sequence shown here is derived from an EMBL/GenBank/DDBJ whole genome shotgun (WGS) entry which is preliminary data.</text>
</comment>
<reference evidence="1 2" key="1">
    <citation type="submission" date="2021-05" db="EMBL/GenBank/DDBJ databases">
        <title>Genome Assembly of Synthetic Allotetraploid Brassica napus Reveals Homoeologous Exchanges between Subgenomes.</title>
        <authorList>
            <person name="Davis J.T."/>
        </authorList>
    </citation>
    <scope>NUCLEOTIDE SEQUENCE [LARGE SCALE GENOMIC DNA]</scope>
    <source>
        <strain evidence="2">cv. Da-Ae</strain>
        <tissue evidence="1">Seedling</tissue>
    </source>
</reference>
<sequence length="69" mass="7987">MVTQIQTIERFALESHQRDRLDTCKHLDSLHATRRPPQLDLHLTAQPPKPVTDKHFSPELRYCRASASP</sequence>